<reference evidence="1" key="2">
    <citation type="journal article" date="2022" name="Res Sq">
        <title>Comparative Genomics Reveals Insights into the Divergent Evolution of Astigmatic Mites and Household Pest Adaptations.</title>
        <authorList>
            <person name="Xiong Q."/>
            <person name="Wan A.T.-Y."/>
            <person name="Liu X.-Y."/>
            <person name="Fung C.S.-H."/>
            <person name="Xiao X."/>
            <person name="Malainual N."/>
            <person name="Hou J."/>
            <person name="Wang L."/>
            <person name="Wang M."/>
            <person name="Yang K."/>
            <person name="Cui Y."/>
            <person name="Leung E."/>
            <person name="Nong W."/>
            <person name="Shin S.-K."/>
            <person name="Au S."/>
            <person name="Jeong K.Y."/>
            <person name="Chew F.T."/>
            <person name="Hui J."/>
            <person name="Leung T.F."/>
            <person name="Tungtrongchitr A."/>
            <person name="Zhong N."/>
            <person name="Liu Z."/>
            <person name="Tsui S."/>
        </authorList>
    </citation>
    <scope>NUCLEOTIDE SEQUENCE</scope>
    <source>
        <strain evidence="1">Derf</strain>
        <tissue evidence="1">Whole organism</tissue>
    </source>
</reference>
<keyword evidence="2" id="KW-1185">Reference proteome</keyword>
<protein>
    <submittedName>
        <fullName evidence="1">Uncharacterized protein</fullName>
    </submittedName>
</protein>
<proteinExistence type="predicted"/>
<accession>A0A922KWF4</accession>
<name>A0A922KWF4_DERFA</name>
<evidence type="ECO:0000313" key="2">
    <source>
        <dbReference type="Proteomes" id="UP000790347"/>
    </source>
</evidence>
<comment type="caution">
    <text evidence="1">The sequence shown here is derived from an EMBL/GenBank/DDBJ whole genome shotgun (WGS) entry which is preliminary data.</text>
</comment>
<dbReference type="Proteomes" id="UP000790347">
    <property type="component" value="Unassembled WGS sequence"/>
</dbReference>
<organism evidence="1 2">
    <name type="scientific">Dermatophagoides farinae</name>
    <name type="common">American house dust mite</name>
    <dbReference type="NCBI Taxonomy" id="6954"/>
    <lineage>
        <taxon>Eukaryota</taxon>
        <taxon>Metazoa</taxon>
        <taxon>Ecdysozoa</taxon>
        <taxon>Arthropoda</taxon>
        <taxon>Chelicerata</taxon>
        <taxon>Arachnida</taxon>
        <taxon>Acari</taxon>
        <taxon>Acariformes</taxon>
        <taxon>Sarcoptiformes</taxon>
        <taxon>Astigmata</taxon>
        <taxon>Psoroptidia</taxon>
        <taxon>Analgoidea</taxon>
        <taxon>Pyroglyphidae</taxon>
        <taxon>Dermatophagoidinae</taxon>
        <taxon>Dermatophagoides</taxon>
    </lineage>
</organism>
<gene>
    <name evidence="1" type="ORF">DERF_014209</name>
</gene>
<sequence length="83" mass="9775">MDGDDRIFERIKLISFATCFNVYDDPLNVNVYIIVIDNNYNLSFETKKKQRSDSFPCFKDIELDTKRIERSSLSDQSIDDQIN</sequence>
<reference evidence="1" key="1">
    <citation type="submission" date="2013-05" db="EMBL/GenBank/DDBJ databases">
        <authorList>
            <person name="Yim A.K.Y."/>
            <person name="Chan T.F."/>
            <person name="Ji K.M."/>
            <person name="Liu X.Y."/>
            <person name="Zhou J.W."/>
            <person name="Li R.Q."/>
            <person name="Yang K.Y."/>
            <person name="Li J."/>
            <person name="Li M."/>
            <person name="Law P.T.W."/>
            <person name="Wu Y.L."/>
            <person name="Cai Z.L."/>
            <person name="Qin H."/>
            <person name="Bao Y."/>
            <person name="Leung R.K.K."/>
            <person name="Ng P.K.S."/>
            <person name="Zou J."/>
            <person name="Zhong X.J."/>
            <person name="Ran P.X."/>
            <person name="Zhong N.S."/>
            <person name="Liu Z.G."/>
            <person name="Tsui S.K.W."/>
        </authorList>
    </citation>
    <scope>NUCLEOTIDE SEQUENCE</scope>
    <source>
        <strain evidence="1">Derf</strain>
        <tissue evidence="1">Whole organism</tissue>
    </source>
</reference>
<dbReference type="AlphaFoldDB" id="A0A922KWF4"/>
<evidence type="ECO:0000313" key="1">
    <source>
        <dbReference type="EMBL" id="KAH9493465.1"/>
    </source>
</evidence>
<dbReference type="EMBL" id="ASGP02000008">
    <property type="protein sequence ID" value="KAH9493465.1"/>
    <property type="molecule type" value="Genomic_DNA"/>
</dbReference>